<evidence type="ECO:0000256" key="3">
    <source>
        <dbReference type="ARBA" id="ARBA00007077"/>
    </source>
</evidence>
<keyword evidence="11" id="KW-1185">Reference proteome</keyword>
<feature type="compositionally biased region" description="Acidic residues" evidence="8">
    <location>
        <begin position="180"/>
        <end position="196"/>
    </location>
</feature>
<dbReference type="GO" id="GO:0019843">
    <property type="term" value="F:rRNA binding"/>
    <property type="evidence" value="ECO:0007669"/>
    <property type="project" value="TreeGrafter"/>
</dbReference>
<feature type="compositionally biased region" description="Basic and acidic residues" evidence="8">
    <location>
        <begin position="605"/>
        <end position="619"/>
    </location>
</feature>
<dbReference type="PANTHER" id="PTHR23236:SF25">
    <property type="entry name" value="RNA-BINDING PROTEIN 34"/>
    <property type="match status" value="1"/>
</dbReference>
<feature type="compositionally biased region" description="Basic and acidic residues" evidence="8">
    <location>
        <begin position="540"/>
        <end position="555"/>
    </location>
</feature>
<dbReference type="InterPro" id="IPR035979">
    <property type="entry name" value="RBD_domain_sf"/>
</dbReference>
<feature type="compositionally biased region" description="Basic residues" evidence="8">
    <location>
        <begin position="577"/>
        <end position="597"/>
    </location>
</feature>
<dbReference type="Pfam" id="PF00076">
    <property type="entry name" value="RRM_1"/>
    <property type="match status" value="1"/>
</dbReference>
<evidence type="ECO:0000256" key="5">
    <source>
        <dbReference type="ARBA" id="ARBA00022884"/>
    </source>
</evidence>
<comment type="function">
    <text evidence="1">Involved in pre-25S rRNA processing.</text>
</comment>
<organism evidence="10 11">
    <name type="scientific">[Emmonsia] crescens</name>
    <dbReference type="NCBI Taxonomy" id="73230"/>
    <lineage>
        <taxon>Eukaryota</taxon>
        <taxon>Fungi</taxon>
        <taxon>Dikarya</taxon>
        <taxon>Ascomycota</taxon>
        <taxon>Pezizomycotina</taxon>
        <taxon>Eurotiomycetes</taxon>
        <taxon>Eurotiomycetidae</taxon>
        <taxon>Onygenales</taxon>
        <taxon>Ajellomycetaceae</taxon>
        <taxon>Emergomyces</taxon>
    </lineage>
</organism>
<dbReference type="Proteomes" id="UP000226031">
    <property type="component" value="Unassembled WGS sequence"/>
</dbReference>
<dbReference type="Gene3D" id="3.30.70.330">
    <property type="match status" value="2"/>
</dbReference>
<feature type="compositionally biased region" description="Low complexity" evidence="8">
    <location>
        <begin position="401"/>
        <end position="413"/>
    </location>
</feature>
<feature type="compositionally biased region" description="Acidic residues" evidence="8">
    <location>
        <begin position="110"/>
        <end position="122"/>
    </location>
</feature>
<comment type="similarity">
    <text evidence="3">Belongs to the RRM RBM34 family.</text>
</comment>
<dbReference type="GO" id="GO:0005730">
    <property type="term" value="C:nucleolus"/>
    <property type="evidence" value="ECO:0007669"/>
    <property type="project" value="UniProtKB-SubCell"/>
</dbReference>
<name>A0A2B7ZMJ5_9EURO</name>
<proteinExistence type="inferred from homology"/>
<feature type="region of interest" description="Disordered" evidence="8">
    <location>
        <begin position="472"/>
        <end position="619"/>
    </location>
</feature>
<evidence type="ECO:0000256" key="7">
    <source>
        <dbReference type="PROSITE-ProRule" id="PRU00176"/>
    </source>
</evidence>
<evidence type="ECO:0000259" key="9">
    <source>
        <dbReference type="PROSITE" id="PS50102"/>
    </source>
</evidence>
<comment type="caution">
    <text evidence="10">The sequence shown here is derived from an EMBL/GenBank/DDBJ whole genome shotgun (WGS) entry which is preliminary data.</text>
</comment>
<dbReference type="STRING" id="73230.A0A2B7ZMJ5"/>
<reference evidence="10 11" key="1">
    <citation type="submission" date="2017-10" db="EMBL/GenBank/DDBJ databases">
        <title>Comparative genomics in systemic dimorphic fungi from Ajellomycetaceae.</title>
        <authorList>
            <person name="Munoz J.F."/>
            <person name="Mcewen J.G."/>
            <person name="Clay O.K."/>
            <person name="Cuomo C.A."/>
        </authorList>
    </citation>
    <scope>NUCLEOTIDE SEQUENCE [LARGE SCALE GENOMIC DNA]</scope>
    <source>
        <strain evidence="10 11">UAMH4076</strain>
    </source>
</reference>
<dbReference type="VEuPathDB" id="FungiDB:EMCG_07004"/>
<dbReference type="EMBL" id="PDND01000025">
    <property type="protein sequence ID" value="PGH35216.1"/>
    <property type="molecule type" value="Genomic_DNA"/>
</dbReference>
<dbReference type="InterPro" id="IPR000504">
    <property type="entry name" value="RRM_dom"/>
</dbReference>
<dbReference type="PROSITE" id="PS50102">
    <property type="entry name" value="RRM"/>
    <property type="match status" value="1"/>
</dbReference>
<gene>
    <name evidence="10" type="ORF">GX50_01912</name>
</gene>
<keyword evidence="6" id="KW-0539">Nucleus</keyword>
<comment type="subcellular location">
    <subcellularLocation>
        <location evidence="2">Nucleus</location>
        <location evidence="2">Nucleolus</location>
    </subcellularLocation>
</comment>
<dbReference type="SMART" id="SM00360">
    <property type="entry name" value="RRM"/>
    <property type="match status" value="2"/>
</dbReference>
<feature type="compositionally biased region" description="Basic and acidic residues" evidence="8">
    <location>
        <begin position="141"/>
        <end position="158"/>
    </location>
</feature>
<dbReference type="SUPFAM" id="SSF54928">
    <property type="entry name" value="RNA-binding domain, RBD"/>
    <property type="match status" value="2"/>
</dbReference>
<dbReference type="InterPro" id="IPR012677">
    <property type="entry name" value="Nucleotide-bd_a/b_plait_sf"/>
</dbReference>
<dbReference type="PANTHER" id="PTHR23236">
    <property type="entry name" value="EUKARYOTIC TRANSLATION INITIATION FACTOR 4B/4H"/>
    <property type="match status" value="1"/>
</dbReference>
<evidence type="ECO:0000313" key="11">
    <source>
        <dbReference type="Proteomes" id="UP000226031"/>
    </source>
</evidence>
<feature type="region of interest" description="Disordered" evidence="8">
    <location>
        <begin position="20"/>
        <end position="46"/>
    </location>
</feature>
<protein>
    <recommendedName>
        <fullName evidence="4">Nucleolar protein 12</fullName>
    </recommendedName>
</protein>
<dbReference type="AlphaFoldDB" id="A0A2B7ZMJ5"/>
<accession>A0A2B7ZMJ5</accession>
<feature type="region of interest" description="Disordered" evidence="8">
    <location>
        <begin position="61"/>
        <end position="210"/>
    </location>
</feature>
<evidence type="ECO:0000256" key="8">
    <source>
        <dbReference type="SAM" id="MobiDB-lite"/>
    </source>
</evidence>
<dbReference type="GO" id="GO:0000463">
    <property type="term" value="P:maturation of LSU-rRNA from tricistronic rRNA transcript (SSU-rRNA, 5.8S rRNA, LSU-rRNA)"/>
    <property type="evidence" value="ECO:0007669"/>
    <property type="project" value="TreeGrafter"/>
</dbReference>
<sequence>MGKKQKSESKVAAAAIEGIADSAPAANGSVPTPSLPFLGGGGENAATIDPMLASLFEKSAGPVKAPQFTSARLAATPGDGGKGSGPKQDAMESASSDEDQVAEGSPSESSDQEMEDVDDETLASEPGRKRKRGGAEDLEESYMRRMAKEDAKEDEKRRSEKAKRRKVVETVGRDSGSSDSESEDEDEDEKSDDEDGISSPPPAHESLSKDPDAALLDKSARTVFLSNVSTEAIKSKPAKKTLLKHLSSFFPSLPESATPHKIESIRFRSTAFSTKSMPKRAAYAKRELMDSTTRSTNAYVVYTTAAAARRAPQALNGSVVLDRHLRVDSVAHPAPIDYKRCIFVGNLGFVDEETPADEKAEQQKKKKNTPPADVEEGLWRTFNEHTRASIAKPSKTIPNGSNSKSTDSKNNNDLGPVESVRVIRDPATRIGKGVAYVQFRDENAVEAALLMDGQKFPPLLPRKLRVTRAKRVMKKSGGGAGAGNNNRDKRSSSSKNANKTALGERRGDRQSSFQGRATGLLGKAGAWRAQNTRFDDDDDDGKKEKGKKKDNERSEGSGPFVFEGFRARPDKGTGFKVKTKSRGAKSRAGKPRTRSTRRAAAFRAGGEKKKGDAKGKGGD</sequence>
<feature type="domain" description="RRM" evidence="9">
    <location>
        <begin position="340"/>
        <end position="471"/>
    </location>
</feature>
<evidence type="ECO:0000256" key="2">
    <source>
        <dbReference type="ARBA" id="ARBA00004604"/>
    </source>
</evidence>
<evidence type="ECO:0000256" key="6">
    <source>
        <dbReference type="ARBA" id="ARBA00023242"/>
    </source>
</evidence>
<keyword evidence="5 7" id="KW-0694">RNA-binding</keyword>
<evidence type="ECO:0000256" key="1">
    <source>
        <dbReference type="ARBA" id="ARBA00002475"/>
    </source>
</evidence>
<evidence type="ECO:0000313" key="10">
    <source>
        <dbReference type="EMBL" id="PGH35216.1"/>
    </source>
</evidence>
<feature type="region of interest" description="Disordered" evidence="8">
    <location>
        <begin position="354"/>
        <end position="420"/>
    </location>
</feature>
<evidence type="ECO:0000256" key="4">
    <source>
        <dbReference type="ARBA" id="ARBA00015520"/>
    </source>
</evidence>